<feature type="compositionally biased region" description="Basic and acidic residues" evidence="1">
    <location>
        <begin position="103"/>
        <end position="123"/>
    </location>
</feature>
<dbReference type="PANTHER" id="PTHR34807:SF6">
    <property type="entry name" value="MYB-CC TYPE TRANSCRIPTION FACTOR LHEQLE-CONTAINING DOMAIN-CONTAINING PROTEIN"/>
    <property type="match status" value="1"/>
</dbReference>
<evidence type="ECO:0000256" key="1">
    <source>
        <dbReference type="SAM" id="MobiDB-lite"/>
    </source>
</evidence>
<comment type="caution">
    <text evidence="2">The sequence shown here is derived from an EMBL/GenBank/DDBJ whole genome shotgun (WGS) entry which is preliminary data.</text>
</comment>
<feature type="compositionally biased region" description="Polar residues" evidence="1">
    <location>
        <begin position="91"/>
        <end position="102"/>
    </location>
</feature>
<keyword evidence="3" id="KW-1185">Reference proteome</keyword>
<dbReference type="AlphaFoldDB" id="A0ABD1H7Y8"/>
<accession>A0ABD1H7Y8</accession>
<protein>
    <submittedName>
        <fullName evidence="2">Uncharacterized protein</fullName>
    </submittedName>
</protein>
<feature type="region of interest" description="Disordered" evidence="1">
    <location>
        <begin position="72"/>
        <end position="139"/>
    </location>
</feature>
<reference evidence="2 3" key="1">
    <citation type="submission" date="2024-06" db="EMBL/GenBank/DDBJ databases">
        <title>A chromosome level genome sequence of Diviner's sage (Salvia divinorum).</title>
        <authorList>
            <person name="Ford S.A."/>
            <person name="Ro D.-K."/>
            <person name="Ness R.W."/>
            <person name="Phillips M.A."/>
        </authorList>
    </citation>
    <scope>NUCLEOTIDE SEQUENCE [LARGE SCALE GENOMIC DNA]</scope>
    <source>
        <strain evidence="2">SAF-2024a</strain>
        <tissue evidence="2">Leaf</tissue>
    </source>
</reference>
<sequence>MKRASVNFGQSHSADGEAKEKLKYQTLLREYLELQKVFVSRKRKLQAAKQKRELVLAEVRFLRRKHKYLLKKQAPNTDKETNTTLQGGGNPSTIDQSLLSNSLRRDGRAEEGKGHVYQEDVRCKKQKKNHSTQDKAEGEQKICWPDQVTLNV</sequence>
<organism evidence="2 3">
    <name type="scientific">Salvia divinorum</name>
    <name type="common">Maria pastora</name>
    <name type="synonym">Diviner's sage</name>
    <dbReference type="NCBI Taxonomy" id="28513"/>
    <lineage>
        <taxon>Eukaryota</taxon>
        <taxon>Viridiplantae</taxon>
        <taxon>Streptophyta</taxon>
        <taxon>Embryophyta</taxon>
        <taxon>Tracheophyta</taxon>
        <taxon>Spermatophyta</taxon>
        <taxon>Magnoliopsida</taxon>
        <taxon>eudicotyledons</taxon>
        <taxon>Gunneridae</taxon>
        <taxon>Pentapetalae</taxon>
        <taxon>asterids</taxon>
        <taxon>lamiids</taxon>
        <taxon>Lamiales</taxon>
        <taxon>Lamiaceae</taxon>
        <taxon>Nepetoideae</taxon>
        <taxon>Mentheae</taxon>
        <taxon>Salviinae</taxon>
        <taxon>Salvia</taxon>
        <taxon>Salvia subgen. Calosphace</taxon>
    </lineage>
</organism>
<evidence type="ECO:0000313" key="2">
    <source>
        <dbReference type="EMBL" id="KAL1552532.1"/>
    </source>
</evidence>
<evidence type="ECO:0000313" key="3">
    <source>
        <dbReference type="Proteomes" id="UP001567538"/>
    </source>
</evidence>
<dbReference type="EMBL" id="JBEAFC010000006">
    <property type="protein sequence ID" value="KAL1552532.1"/>
    <property type="molecule type" value="Genomic_DNA"/>
</dbReference>
<dbReference type="Proteomes" id="UP001567538">
    <property type="component" value="Unassembled WGS sequence"/>
</dbReference>
<gene>
    <name evidence="2" type="ORF">AAHA92_13316</name>
</gene>
<proteinExistence type="predicted"/>
<name>A0ABD1H7Y8_SALDI</name>
<dbReference type="PANTHER" id="PTHR34807">
    <property type="entry name" value="OS08G0270800 PROTEIN"/>
    <property type="match status" value="1"/>
</dbReference>